<organism evidence="8 9">
    <name type="scientific">Mesorhizobium opportunistum</name>
    <dbReference type="NCBI Taxonomy" id="593909"/>
    <lineage>
        <taxon>Bacteria</taxon>
        <taxon>Pseudomonadati</taxon>
        <taxon>Pseudomonadota</taxon>
        <taxon>Alphaproteobacteria</taxon>
        <taxon>Hyphomicrobiales</taxon>
        <taxon>Phyllobacteriaceae</taxon>
        <taxon>Mesorhizobium</taxon>
    </lineage>
</organism>
<gene>
    <name evidence="8" type="ORF">NKI33_21500</name>
</gene>
<keyword evidence="5" id="KW-0249">Electron transport</keyword>
<evidence type="ECO:0000256" key="5">
    <source>
        <dbReference type="ARBA" id="ARBA00022982"/>
    </source>
</evidence>
<evidence type="ECO:0000256" key="7">
    <source>
        <dbReference type="SAM" id="MobiDB-lite"/>
    </source>
</evidence>
<keyword evidence="2" id="KW-0813">Transport</keyword>
<dbReference type="Pfam" id="PF04800">
    <property type="entry name" value="NDUS4"/>
    <property type="match status" value="1"/>
</dbReference>
<feature type="region of interest" description="Disordered" evidence="7">
    <location>
        <begin position="1"/>
        <end position="30"/>
    </location>
</feature>
<comment type="caution">
    <text evidence="8">The sequence shown here is derived from an EMBL/GenBank/DDBJ whole genome shotgun (WGS) entry which is preliminary data.</text>
</comment>
<proteinExistence type="predicted"/>
<keyword evidence="6" id="KW-0472">Membrane</keyword>
<evidence type="ECO:0000256" key="1">
    <source>
        <dbReference type="ARBA" id="ARBA00004370"/>
    </source>
</evidence>
<keyword evidence="3" id="KW-0679">Respiratory chain</keyword>
<dbReference type="RefSeq" id="WP_023778597.1">
    <property type="nucleotide sequence ID" value="NZ_JAMYMY010000035.1"/>
</dbReference>
<name>A0ABV1YK68_9HYPH</name>
<dbReference type="InterPro" id="IPR006885">
    <property type="entry name" value="NADH_UbQ_FeS_4_mit-like"/>
</dbReference>
<dbReference type="InterPro" id="IPR038532">
    <property type="entry name" value="NDUFS4-like_sf"/>
</dbReference>
<evidence type="ECO:0000256" key="6">
    <source>
        <dbReference type="ARBA" id="ARBA00023136"/>
    </source>
</evidence>
<evidence type="ECO:0000256" key="4">
    <source>
        <dbReference type="ARBA" id="ARBA00022946"/>
    </source>
</evidence>
<evidence type="ECO:0000313" key="9">
    <source>
        <dbReference type="Proteomes" id="UP001464387"/>
    </source>
</evidence>
<reference evidence="8 9" key="1">
    <citation type="journal article" date="2024" name="Proc. Natl. Acad. Sci. U.S.A.">
        <title>The evolutionary genomics of adaptation to stress in wild rhizobium bacteria.</title>
        <authorList>
            <person name="Kehlet-Delgado H."/>
            <person name="Montoya A.P."/>
            <person name="Jensen K.T."/>
            <person name="Wendlandt C.E."/>
            <person name="Dexheimer C."/>
            <person name="Roberts M."/>
            <person name="Torres Martinez L."/>
            <person name="Friesen M.L."/>
            <person name="Griffitts J.S."/>
            <person name="Porter S.S."/>
        </authorList>
    </citation>
    <scope>NUCLEOTIDE SEQUENCE [LARGE SCALE GENOMIC DNA]</scope>
    <source>
        <strain evidence="8 9">M0729</strain>
    </source>
</reference>
<sequence length="248" mass="27245">MQKQEEREVTQAAENLAPANDNRKRALSFGRSEFPRDAVARIYKPSRSVTTSGRARPKGWRLVFERRMAPVIEPLMGYTGSGDTLTQVELDFPTVQAAIDYAERQGLAYSVQVNPAAEKSAESSSAEKRLQAGGDLVWNRLQLALLTSSYGAVSQASHYGPALADPEALYASPMDLVVDPLLTVDEKRAILRNWAWNEYLVDLATAEGMPENARPTRLDEVESALLALEQLTTAKLAVSVPEQKQKAA</sequence>
<dbReference type="Proteomes" id="UP001464387">
    <property type="component" value="Unassembled WGS sequence"/>
</dbReference>
<accession>A0ABV1YK68</accession>
<comment type="subcellular location">
    <subcellularLocation>
        <location evidence="1">Membrane</location>
    </subcellularLocation>
</comment>
<evidence type="ECO:0000313" key="8">
    <source>
        <dbReference type="EMBL" id="MER8935517.1"/>
    </source>
</evidence>
<protein>
    <submittedName>
        <fullName evidence="8">ETC complex I subunit</fullName>
    </submittedName>
</protein>
<keyword evidence="4" id="KW-0809">Transit peptide</keyword>
<evidence type="ECO:0000256" key="2">
    <source>
        <dbReference type="ARBA" id="ARBA00022448"/>
    </source>
</evidence>
<dbReference type="Gene3D" id="3.30.160.190">
    <property type="entry name" value="atu1810 like domain"/>
    <property type="match status" value="1"/>
</dbReference>
<dbReference type="EMBL" id="JAMYPJ010000033">
    <property type="protein sequence ID" value="MER8935517.1"/>
    <property type="molecule type" value="Genomic_DNA"/>
</dbReference>
<keyword evidence="9" id="KW-1185">Reference proteome</keyword>
<evidence type="ECO:0000256" key="3">
    <source>
        <dbReference type="ARBA" id="ARBA00022660"/>
    </source>
</evidence>